<dbReference type="Gene3D" id="3.20.20.70">
    <property type="entry name" value="Aldolase class I"/>
    <property type="match status" value="1"/>
</dbReference>
<keyword evidence="3" id="KW-0285">Flavoprotein</keyword>
<dbReference type="InterPro" id="IPR013785">
    <property type="entry name" value="Aldolase_TIM"/>
</dbReference>
<evidence type="ECO:0000313" key="12">
    <source>
        <dbReference type="EMBL" id="MPN48067.1"/>
    </source>
</evidence>
<keyword evidence="9 12" id="KW-0413">Isomerase</keyword>
<keyword evidence="7" id="KW-0521">NADP</keyword>
<reference evidence="12" key="1">
    <citation type="submission" date="2019-08" db="EMBL/GenBank/DDBJ databases">
        <authorList>
            <person name="Kucharzyk K."/>
            <person name="Murdoch R.W."/>
            <person name="Higgins S."/>
            <person name="Loffler F."/>
        </authorList>
    </citation>
    <scope>NUCLEOTIDE SEQUENCE</scope>
</reference>
<dbReference type="PANTHER" id="PTHR43665">
    <property type="entry name" value="ISOPENTENYL-DIPHOSPHATE DELTA-ISOMERASE"/>
    <property type="match status" value="1"/>
</dbReference>
<evidence type="ECO:0000256" key="10">
    <source>
        <dbReference type="ARBA" id="ARBA00025810"/>
    </source>
</evidence>
<evidence type="ECO:0000256" key="3">
    <source>
        <dbReference type="ARBA" id="ARBA00022630"/>
    </source>
</evidence>
<evidence type="ECO:0000256" key="9">
    <source>
        <dbReference type="ARBA" id="ARBA00023235"/>
    </source>
</evidence>
<accession>A0A645I9Q2</accession>
<evidence type="ECO:0000256" key="5">
    <source>
        <dbReference type="ARBA" id="ARBA00022723"/>
    </source>
</evidence>
<comment type="caution">
    <text evidence="12">The sequence shown here is derived from an EMBL/GenBank/DDBJ whole genome shotgun (WGS) entry which is preliminary data.</text>
</comment>
<evidence type="ECO:0000256" key="6">
    <source>
        <dbReference type="ARBA" id="ARBA00022842"/>
    </source>
</evidence>
<evidence type="ECO:0000259" key="11">
    <source>
        <dbReference type="Pfam" id="PF01070"/>
    </source>
</evidence>
<evidence type="ECO:0000256" key="8">
    <source>
        <dbReference type="ARBA" id="ARBA00023229"/>
    </source>
</evidence>
<evidence type="ECO:0000256" key="2">
    <source>
        <dbReference type="ARBA" id="ARBA00022490"/>
    </source>
</evidence>
<sequence length="76" mass="8038">MIASGGLQNGIEVAKSLALGADLCGMAGRLLRSATISAERVIEDLDEIIQETRIAMFACGANTVAQMKNTPIFQNK</sequence>
<dbReference type="GO" id="GO:0046872">
    <property type="term" value="F:metal ion binding"/>
    <property type="evidence" value="ECO:0007669"/>
    <property type="project" value="UniProtKB-KW"/>
</dbReference>
<dbReference type="GO" id="GO:0008299">
    <property type="term" value="P:isoprenoid biosynthetic process"/>
    <property type="evidence" value="ECO:0007669"/>
    <property type="project" value="UniProtKB-KW"/>
</dbReference>
<dbReference type="GO" id="GO:0016491">
    <property type="term" value="F:oxidoreductase activity"/>
    <property type="evidence" value="ECO:0007669"/>
    <property type="project" value="InterPro"/>
</dbReference>
<evidence type="ECO:0000256" key="1">
    <source>
        <dbReference type="ARBA" id="ARBA00001917"/>
    </source>
</evidence>
<name>A0A645I9Q2_9ZZZZ</name>
<keyword evidence="8" id="KW-0414">Isoprene biosynthesis</keyword>
<comment type="cofactor">
    <cofactor evidence="1">
        <name>FMN</name>
        <dbReference type="ChEBI" id="CHEBI:58210"/>
    </cofactor>
</comment>
<dbReference type="Pfam" id="PF01070">
    <property type="entry name" value="FMN_dh"/>
    <property type="match status" value="1"/>
</dbReference>
<dbReference type="SUPFAM" id="SSF51395">
    <property type="entry name" value="FMN-linked oxidoreductases"/>
    <property type="match status" value="1"/>
</dbReference>
<comment type="subunit">
    <text evidence="10">Homooctamer. Dimer of tetramers.</text>
</comment>
<feature type="domain" description="FMN-dependent dehydrogenase" evidence="11">
    <location>
        <begin position="2"/>
        <end position="70"/>
    </location>
</feature>
<dbReference type="GO" id="GO:0004452">
    <property type="term" value="F:isopentenyl-diphosphate delta-isomerase activity"/>
    <property type="evidence" value="ECO:0007669"/>
    <property type="project" value="UniProtKB-EC"/>
</dbReference>
<keyword evidence="5" id="KW-0479">Metal-binding</keyword>
<dbReference type="EC" id="5.3.3.2" evidence="12"/>
<evidence type="ECO:0000256" key="4">
    <source>
        <dbReference type="ARBA" id="ARBA00022643"/>
    </source>
</evidence>
<proteinExistence type="predicted"/>
<protein>
    <submittedName>
        <fullName evidence="12">Isopentenyl-diphosphate delta-isomerase</fullName>
        <ecNumber evidence="12">5.3.3.2</ecNumber>
    </submittedName>
</protein>
<keyword evidence="4" id="KW-0288">FMN</keyword>
<dbReference type="InterPro" id="IPR011179">
    <property type="entry name" value="IPdP_isomerase"/>
</dbReference>
<gene>
    <name evidence="12" type="primary">fni_14</name>
    <name evidence="12" type="ORF">SDC9_195671</name>
</gene>
<organism evidence="12">
    <name type="scientific">bioreactor metagenome</name>
    <dbReference type="NCBI Taxonomy" id="1076179"/>
    <lineage>
        <taxon>unclassified sequences</taxon>
        <taxon>metagenomes</taxon>
        <taxon>ecological metagenomes</taxon>
    </lineage>
</organism>
<dbReference type="InterPro" id="IPR000262">
    <property type="entry name" value="FMN-dep_DH"/>
</dbReference>
<keyword evidence="6" id="KW-0460">Magnesium</keyword>
<evidence type="ECO:0000256" key="7">
    <source>
        <dbReference type="ARBA" id="ARBA00022857"/>
    </source>
</evidence>
<dbReference type="GO" id="GO:0010181">
    <property type="term" value="F:FMN binding"/>
    <property type="evidence" value="ECO:0007669"/>
    <property type="project" value="InterPro"/>
</dbReference>
<dbReference type="PANTHER" id="PTHR43665:SF1">
    <property type="entry name" value="ISOPENTENYL-DIPHOSPHATE DELTA-ISOMERASE"/>
    <property type="match status" value="1"/>
</dbReference>
<keyword evidence="2" id="KW-0963">Cytoplasm</keyword>
<dbReference type="AlphaFoldDB" id="A0A645I9Q2"/>
<dbReference type="EMBL" id="VSSQ01110046">
    <property type="protein sequence ID" value="MPN48067.1"/>
    <property type="molecule type" value="Genomic_DNA"/>
</dbReference>